<keyword evidence="3" id="KW-0433">Leucine-rich repeat</keyword>
<comment type="subcellular location">
    <subcellularLocation>
        <location evidence="1">Cytoplasm</location>
    </subcellularLocation>
</comment>
<dbReference type="PANTHER" id="PTHR15454:SF69">
    <property type="entry name" value="SERINE_THREONINE-PROTEIN KINASE 11-INTERACTING PROTEIN"/>
    <property type="match status" value="1"/>
</dbReference>
<evidence type="ECO:0000256" key="5">
    <source>
        <dbReference type="SAM" id="MobiDB-lite"/>
    </source>
</evidence>
<dbReference type="GeneID" id="28976327"/>
<feature type="compositionally biased region" description="Low complexity" evidence="5">
    <location>
        <begin position="709"/>
        <end position="747"/>
    </location>
</feature>
<feature type="region of interest" description="Disordered" evidence="5">
    <location>
        <begin position="290"/>
        <end position="360"/>
    </location>
</feature>
<feature type="compositionally biased region" description="Basic and acidic residues" evidence="5">
    <location>
        <begin position="339"/>
        <end position="352"/>
    </location>
</feature>
<dbReference type="Proteomes" id="UP000053890">
    <property type="component" value="Unassembled WGS sequence"/>
</dbReference>
<feature type="compositionally biased region" description="Polar residues" evidence="5">
    <location>
        <begin position="319"/>
        <end position="331"/>
    </location>
</feature>
<gene>
    <name evidence="6" type="ORF">RHOBADRAFT_51512</name>
</gene>
<evidence type="ECO:0000313" key="6">
    <source>
        <dbReference type="EMBL" id="KPV77694.1"/>
    </source>
</evidence>
<evidence type="ECO:0000256" key="3">
    <source>
        <dbReference type="ARBA" id="ARBA00022614"/>
    </source>
</evidence>
<dbReference type="OMA" id="RQDFGNT"/>
<reference evidence="6 7" key="1">
    <citation type="journal article" date="2015" name="Front. Microbiol.">
        <title>Genome sequence of the plant growth promoting endophytic yeast Rhodotorula graminis WP1.</title>
        <authorList>
            <person name="Firrincieli A."/>
            <person name="Otillar R."/>
            <person name="Salamov A."/>
            <person name="Schmutz J."/>
            <person name="Khan Z."/>
            <person name="Redman R.S."/>
            <person name="Fleck N.D."/>
            <person name="Lindquist E."/>
            <person name="Grigoriev I.V."/>
            <person name="Doty S.L."/>
        </authorList>
    </citation>
    <scope>NUCLEOTIDE SEQUENCE [LARGE SCALE GENOMIC DNA]</scope>
    <source>
        <strain evidence="6 7">WP1</strain>
    </source>
</reference>
<dbReference type="GO" id="GO:0005737">
    <property type="term" value="C:cytoplasm"/>
    <property type="evidence" value="ECO:0007669"/>
    <property type="project" value="UniProtKB-SubCell"/>
</dbReference>
<feature type="compositionally biased region" description="Low complexity" evidence="5">
    <location>
        <begin position="682"/>
        <end position="692"/>
    </location>
</feature>
<dbReference type="OrthoDB" id="676979at2759"/>
<dbReference type="PANTHER" id="PTHR15454">
    <property type="entry name" value="NISCHARIN RELATED"/>
    <property type="match status" value="1"/>
</dbReference>
<keyword evidence="2" id="KW-0963">Cytoplasm</keyword>
<feature type="compositionally biased region" description="Basic and acidic residues" evidence="5">
    <location>
        <begin position="797"/>
        <end position="806"/>
    </location>
</feature>
<dbReference type="EMBL" id="KQ474074">
    <property type="protein sequence ID" value="KPV77694.1"/>
    <property type="molecule type" value="Genomic_DNA"/>
</dbReference>
<feature type="compositionally biased region" description="Basic and acidic residues" evidence="5">
    <location>
        <begin position="293"/>
        <end position="317"/>
    </location>
</feature>
<dbReference type="InterPro" id="IPR003591">
    <property type="entry name" value="Leu-rich_rpt_typical-subtyp"/>
</dbReference>
<name>A0A194SAS6_RHOGW</name>
<dbReference type="STRING" id="578459.A0A194SAS6"/>
<evidence type="ECO:0000256" key="1">
    <source>
        <dbReference type="ARBA" id="ARBA00004496"/>
    </source>
</evidence>
<dbReference type="RefSeq" id="XP_018273743.1">
    <property type="nucleotide sequence ID" value="XM_018415879.1"/>
</dbReference>
<feature type="compositionally biased region" description="Basic residues" evidence="5">
    <location>
        <begin position="870"/>
        <end position="885"/>
    </location>
</feature>
<dbReference type="Pfam" id="PF13855">
    <property type="entry name" value="LRR_8"/>
    <property type="match status" value="1"/>
</dbReference>
<feature type="region of interest" description="Disordered" evidence="5">
    <location>
        <begin position="796"/>
        <end position="885"/>
    </location>
</feature>
<dbReference type="InterPro" id="IPR001611">
    <property type="entry name" value="Leu-rich_rpt"/>
</dbReference>
<evidence type="ECO:0000256" key="4">
    <source>
        <dbReference type="ARBA" id="ARBA00022737"/>
    </source>
</evidence>
<evidence type="ECO:0000256" key="2">
    <source>
        <dbReference type="ARBA" id="ARBA00022490"/>
    </source>
</evidence>
<dbReference type="SUPFAM" id="SSF52075">
    <property type="entry name" value="Outer arm dynein light chain 1"/>
    <property type="match status" value="1"/>
</dbReference>
<feature type="compositionally biased region" description="Basic residues" evidence="5">
    <location>
        <begin position="642"/>
        <end position="652"/>
    </location>
</feature>
<keyword evidence="4" id="KW-0677">Repeat</keyword>
<dbReference type="AlphaFoldDB" id="A0A194SAS6"/>
<dbReference type="SMART" id="SM00369">
    <property type="entry name" value="LRR_TYP"/>
    <property type="match status" value="3"/>
</dbReference>
<dbReference type="PROSITE" id="PS51450">
    <property type="entry name" value="LRR"/>
    <property type="match status" value="3"/>
</dbReference>
<proteinExistence type="predicted"/>
<dbReference type="Gene3D" id="3.80.10.10">
    <property type="entry name" value="Ribonuclease Inhibitor"/>
    <property type="match status" value="1"/>
</dbReference>
<feature type="compositionally biased region" description="Low complexity" evidence="5">
    <location>
        <begin position="609"/>
        <end position="641"/>
    </location>
</feature>
<keyword evidence="7" id="KW-1185">Reference proteome</keyword>
<protein>
    <submittedName>
        <fullName evidence="6">Uncharacterized protein</fullName>
    </submittedName>
</protein>
<sequence>MPSVSSVEPSLVAERDYLAALSRFIKTHEAALAAYYTPRSKHKAHAPPSWTTVLTLGIVPTADSPSPPPPPPRRPPLVLNFDPHHLYYLLLRFDELGIPNTGELDVPVEGGTTRPMMVDYSSVPGGRAPGGGGGSLLGGIPGAGMLGFPSSSSGDDSRSIRSGISSFSFGSGWWGLGSGAQAPTKDEEAANVRYIYSSCTKLPALKLSPFHLVAADGTPTLACAVEGFVDCPPPATCVPLLAFKNLTALTLEDLDPRGFVGWDVLSVQLRSLEVRRGGIEDVGELICDAPSEDSARRSEEERRHKPVGTERKRRAEGVSKTSLAVETSSASALPLDGANGEHGDGEVGERRPASPRTSAAYATPPRLAWSSLRHLALPDNSLTFVPSLPLTFLPTLTSLDLSSNLLISIPPALAHLTSLRSLNLSDNMIDSLLGIAKALGAITALNLSRNRLENFSGLDRLAALERLDVRDNAVADVLEVSRLSRLPHVREVYVRGNAFTRPREEGGDEQWRVKSWGYFVEEDVQGHRDVPAAEVRLDGALMTGSERRAVEADFGRRGTPLSSRGRRASAGAADRPAENGQAKVVVGRRVVTAPHRQHRERSPPPPLPSAAHLAPSTAAAVAGDTASIASASSAPRPLSPSKVHHKARRKPRRIVDLDADPSHPSTSSLAPARPASDSDQPSSSGAEHSGSSRLQGLAVSGDADAGHYSSDAQSSSPARARSAVRFLGPAAAGGAAAPAGSSSTAARRTARRQLSASTFNVPADGSGAESGGGGEALRRRIEALRDEVGESWLSVLGEREARDVEARQAPQEPVAKREEKQASGASEQAGQGSERRAEQGPPAPVAVEDAVPPPAAEDEAAAAVPTTVKSVRKKKSKGGKKKGGR</sequence>
<accession>A0A194SAS6</accession>
<organism evidence="6 7">
    <name type="scientific">Rhodotorula graminis (strain WP1)</name>
    <dbReference type="NCBI Taxonomy" id="578459"/>
    <lineage>
        <taxon>Eukaryota</taxon>
        <taxon>Fungi</taxon>
        <taxon>Dikarya</taxon>
        <taxon>Basidiomycota</taxon>
        <taxon>Pucciniomycotina</taxon>
        <taxon>Microbotryomycetes</taxon>
        <taxon>Sporidiobolales</taxon>
        <taxon>Sporidiobolaceae</taxon>
        <taxon>Rhodotorula</taxon>
    </lineage>
</organism>
<evidence type="ECO:0000313" key="7">
    <source>
        <dbReference type="Proteomes" id="UP000053890"/>
    </source>
</evidence>
<feature type="region of interest" description="Disordered" evidence="5">
    <location>
        <begin position="548"/>
        <end position="775"/>
    </location>
</feature>
<dbReference type="InterPro" id="IPR032675">
    <property type="entry name" value="LRR_dom_sf"/>
</dbReference>